<proteinExistence type="predicted"/>
<evidence type="ECO:0000313" key="2">
    <source>
        <dbReference type="Proteomes" id="UP000244903"/>
    </source>
</evidence>
<sequence>MTASSLDLRRRLHAVAFGQAGYFSSAQAVEAGYSHQAQKYHVDAGNWTRVDRGIFRLPDWPPSPEDEYVRWTLWSRGRGVVSHESALRAHILSDADPARLHLTVPPGFRAQDDFVVTHIGELDPADRIDHHGWSVTSIPRTLADVAGTESVSQEIVDDAVRGALARGDTTERRLRRLAHDLPAVAALRFERALGTVGQ</sequence>
<organism evidence="1 2">
    <name type="scientific">Dietzia psychralcaliphila</name>
    <dbReference type="NCBI Taxonomy" id="139021"/>
    <lineage>
        <taxon>Bacteria</taxon>
        <taxon>Bacillati</taxon>
        <taxon>Actinomycetota</taxon>
        <taxon>Actinomycetes</taxon>
        <taxon>Mycobacteriales</taxon>
        <taxon>Dietziaceae</taxon>
        <taxon>Dietzia</taxon>
    </lineage>
</organism>
<dbReference type="EMBL" id="CP015453">
    <property type="protein sequence ID" value="AWH96263.1"/>
    <property type="molecule type" value="Genomic_DNA"/>
</dbReference>
<accession>A0AAD0JVE2</accession>
<dbReference type="Proteomes" id="UP000244903">
    <property type="component" value="Chromosome"/>
</dbReference>
<reference evidence="1 2" key="1">
    <citation type="submission" date="2016-04" db="EMBL/GenBank/DDBJ databases">
        <title>Complete genome sequence of the haloalkaliphilic hydrocarbon-degrading bacterium Dietzia psychralcaliphila ILA-1T, isolated from a drain of a fish product-processing plant.</title>
        <authorList>
            <person name="Zhao J."/>
            <person name="Hu B."/>
            <person name="Geng S."/>
            <person name="Nie Y."/>
            <person name="Tang Y."/>
        </authorList>
    </citation>
    <scope>NUCLEOTIDE SEQUENCE [LARGE SCALE GENOMIC DNA]</scope>
    <source>
        <strain evidence="1 2">ILA-1</strain>
    </source>
</reference>
<name>A0AAD0JVE2_9ACTN</name>
<gene>
    <name evidence="1" type="ORF">A6048_12985</name>
</gene>
<keyword evidence="2" id="KW-1185">Reference proteome</keyword>
<dbReference type="AlphaFoldDB" id="A0AAD0JVE2"/>
<protein>
    <submittedName>
        <fullName evidence="1">Uncharacterized protein</fullName>
    </submittedName>
</protein>
<dbReference type="RefSeq" id="WP_107746098.1">
    <property type="nucleotide sequence ID" value="NZ_CP015453.1"/>
</dbReference>
<dbReference type="KEGG" id="dpc:A6048_12985"/>
<evidence type="ECO:0000313" key="1">
    <source>
        <dbReference type="EMBL" id="AWH96263.1"/>
    </source>
</evidence>